<dbReference type="UniPathway" id="UPA00733"/>
<evidence type="ECO:0000256" key="9">
    <source>
        <dbReference type="RuleBase" id="RU365091"/>
    </source>
</evidence>
<dbReference type="InterPro" id="IPR016163">
    <property type="entry name" value="Ald_DH_C"/>
</dbReference>
<dbReference type="GeneID" id="63784026"/>
<dbReference type="Gene3D" id="3.40.605.10">
    <property type="entry name" value="Aldehyde Dehydrogenase, Chain A, domain 1"/>
    <property type="match status" value="1"/>
</dbReference>
<dbReference type="NCBIfam" id="TIGR01780">
    <property type="entry name" value="SSADH"/>
    <property type="match status" value="1"/>
</dbReference>
<dbReference type="EMBL" id="MCFI01000001">
    <property type="protein sequence ID" value="ORY87810.1"/>
    <property type="molecule type" value="Genomic_DNA"/>
</dbReference>
<evidence type="ECO:0000313" key="12">
    <source>
        <dbReference type="Proteomes" id="UP000193685"/>
    </source>
</evidence>
<dbReference type="Pfam" id="PF00171">
    <property type="entry name" value="Aldedh"/>
    <property type="match status" value="1"/>
</dbReference>
<dbReference type="RefSeq" id="XP_040728305.1">
    <property type="nucleotide sequence ID" value="XM_040867427.1"/>
</dbReference>
<proteinExistence type="inferred from homology"/>
<dbReference type="AlphaFoldDB" id="A0A1Y2FUX8"/>
<accession>A0A1Y2FUX8</accession>
<keyword evidence="4 8" id="KW-0560">Oxidoreductase</keyword>
<dbReference type="FunFam" id="3.40.309.10:FF:000004">
    <property type="entry name" value="Succinate-semialdehyde dehydrogenase I"/>
    <property type="match status" value="1"/>
</dbReference>
<evidence type="ECO:0000256" key="4">
    <source>
        <dbReference type="ARBA" id="ARBA00023002"/>
    </source>
</evidence>
<dbReference type="InterPro" id="IPR029510">
    <property type="entry name" value="Ald_DH_CS_GLU"/>
</dbReference>
<dbReference type="PANTHER" id="PTHR43353:SF5">
    <property type="entry name" value="SUCCINATE-SEMIALDEHYDE DEHYDROGENASE, MITOCHONDRIAL"/>
    <property type="match status" value="1"/>
</dbReference>
<evidence type="ECO:0000256" key="6">
    <source>
        <dbReference type="ARBA" id="ARBA00052698"/>
    </source>
</evidence>
<name>A0A1Y2FUX8_PROLT</name>
<dbReference type="OrthoDB" id="310895at2759"/>
<feature type="active site" evidence="7">
    <location>
        <position position="264"/>
    </location>
</feature>
<dbReference type="CDD" id="cd07103">
    <property type="entry name" value="ALDH_F5_SSADH_GabD"/>
    <property type="match status" value="1"/>
</dbReference>
<evidence type="ECO:0000256" key="1">
    <source>
        <dbReference type="ARBA" id="ARBA00005176"/>
    </source>
</evidence>
<dbReference type="InterPro" id="IPR010102">
    <property type="entry name" value="Succ_semiAld_DH"/>
</dbReference>
<dbReference type="STRING" id="56484.A0A1Y2FUX8"/>
<evidence type="ECO:0000256" key="7">
    <source>
        <dbReference type="PROSITE-ProRule" id="PRU10007"/>
    </source>
</evidence>
<dbReference type="GO" id="GO:0005737">
    <property type="term" value="C:cytoplasm"/>
    <property type="evidence" value="ECO:0007669"/>
    <property type="project" value="TreeGrafter"/>
</dbReference>
<dbReference type="FunFam" id="3.40.605.10:FF:000005">
    <property type="entry name" value="Succinate-semialdehyde dehydrogenase I"/>
    <property type="match status" value="1"/>
</dbReference>
<evidence type="ECO:0000259" key="10">
    <source>
        <dbReference type="Pfam" id="PF00171"/>
    </source>
</evidence>
<gene>
    <name evidence="11" type="ORF">BCR37DRAFT_342339</name>
</gene>
<dbReference type="Proteomes" id="UP000193685">
    <property type="component" value="Unassembled WGS sequence"/>
</dbReference>
<organism evidence="11 12">
    <name type="scientific">Protomyces lactucae-debilis</name>
    <dbReference type="NCBI Taxonomy" id="2754530"/>
    <lineage>
        <taxon>Eukaryota</taxon>
        <taxon>Fungi</taxon>
        <taxon>Dikarya</taxon>
        <taxon>Ascomycota</taxon>
        <taxon>Taphrinomycotina</taxon>
        <taxon>Taphrinomycetes</taxon>
        <taxon>Taphrinales</taxon>
        <taxon>Protomycetaceae</taxon>
        <taxon>Protomyces</taxon>
    </lineage>
</organism>
<evidence type="ECO:0000313" key="11">
    <source>
        <dbReference type="EMBL" id="ORY87810.1"/>
    </source>
</evidence>
<reference evidence="11 12" key="1">
    <citation type="submission" date="2016-07" db="EMBL/GenBank/DDBJ databases">
        <title>Pervasive Adenine N6-methylation of Active Genes in Fungi.</title>
        <authorList>
            <consortium name="DOE Joint Genome Institute"/>
            <person name="Mondo S.J."/>
            <person name="Dannebaum R.O."/>
            <person name="Kuo R.C."/>
            <person name="Labutti K."/>
            <person name="Haridas S."/>
            <person name="Kuo A."/>
            <person name="Salamov A."/>
            <person name="Ahrendt S.R."/>
            <person name="Lipzen A."/>
            <person name="Sullivan W."/>
            <person name="Andreopoulos W.B."/>
            <person name="Clum A."/>
            <person name="Lindquist E."/>
            <person name="Daum C."/>
            <person name="Ramamoorthy G.K."/>
            <person name="Gryganskyi A."/>
            <person name="Culley D."/>
            <person name="Magnuson J.K."/>
            <person name="James T.Y."/>
            <person name="O'Malley M.A."/>
            <person name="Stajich J.E."/>
            <person name="Spatafora J.W."/>
            <person name="Visel A."/>
            <person name="Grigoriev I.V."/>
        </authorList>
    </citation>
    <scope>NUCLEOTIDE SEQUENCE [LARGE SCALE GENOMIC DNA]</scope>
    <source>
        <strain evidence="11 12">12-1054</strain>
    </source>
</reference>
<dbReference type="GO" id="GO:0046394">
    <property type="term" value="P:carboxylic acid biosynthetic process"/>
    <property type="evidence" value="ECO:0007669"/>
    <property type="project" value="UniProtKB-ARBA"/>
</dbReference>
<dbReference type="GO" id="GO:0004030">
    <property type="term" value="F:aldehyde dehydrogenase [NAD(P)+] activity"/>
    <property type="evidence" value="ECO:0007669"/>
    <property type="project" value="UniProtKB-ARBA"/>
</dbReference>
<dbReference type="OMA" id="IGELFCK"/>
<sequence>MSSAAIRPTLKDPSLLKQAAFINGNWIDAKGGKTFAVLDPASDTEIGTLPEQTAEDARKAIECAEEAFNSFKKTTPRERATLLTKWYNLCVENADDLASIISWENGKTLAEAKGEVTYGNSFFQWFAEESPRAYGDMIPSGIKGNRVLTIKQPLGVVGLITPWNFPHAMYARKVAAAIAAGCTVVLKPGGETPFTALAVAELGQRAGVPKGVFNVVTCLANTPDVGKELTTNPIVKKISFTGSTGVGKILMKQAADTVKKVSFELGGNAPFIVFEDADLDKAVAAAVACKFRGTGQTCICANRFFIHESLYDIFIERFSAEVAKFKVGAGLKEGSTHGPLIHSRAVDKVESLLQDAVSKGGKIVIGGKRLTELGNNFFAPTIIKDCTTDMAFAQEEIFGPIAAIYKFSSEAEVLRLANDTNVGLAGYFFSQDVGRIFRVAEELEVGMIGANTGIISDAALPFGGIKESGLGREGSKYGLDEYLKIKAVTLGGLGL</sequence>
<dbReference type="SUPFAM" id="SSF53720">
    <property type="entry name" value="ALDH-like"/>
    <property type="match status" value="1"/>
</dbReference>
<comment type="catalytic activity">
    <reaction evidence="6 9">
        <text>succinate semialdehyde + NAD(+) + H2O = succinate + NADH + 2 H(+)</text>
        <dbReference type="Rhea" id="RHEA:13217"/>
        <dbReference type="ChEBI" id="CHEBI:15377"/>
        <dbReference type="ChEBI" id="CHEBI:15378"/>
        <dbReference type="ChEBI" id="CHEBI:30031"/>
        <dbReference type="ChEBI" id="CHEBI:57540"/>
        <dbReference type="ChEBI" id="CHEBI:57706"/>
        <dbReference type="ChEBI" id="CHEBI:57945"/>
        <dbReference type="EC" id="1.2.1.16"/>
    </reaction>
</comment>
<evidence type="ECO:0000256" key="5">
    <source>
        <dbReference type="ARBA" id="ARBA00050387"/>
    </source>
</evidence>
<dbReference type="GO" id="GO:0009450">
    <property type="term" value="P:gamma-aminobutyric acid catabolic process"/>
    <property type="evidence" value="ECO:0007669"/>
    <property type="project" value="UniProtKB-UniPathway"/>
</dbReference>
<comment type="catalytic activity">
    <reaction evidence="5 9">
        <text>succinate semialdehyde + NADP(+) + H2O = succinate + NADPH + 2 H(+)</text>
        <dbReference type="Rhea" id="RHEA:13213"/>
        <dbReference type="ChEBI" id="CHEBI:15377"/>
        <dbReference type="ChEBI" id="CHEBI:15378"/>
        <dbReference type="ChEBI" id="CHEBI:30031"/>
        <dbReference type="ChEBI" id="CHEBI:57706"/>
        <dbReference type="ChEBI" id="CHEBI:57783"/>
        <dbReference type="ChEBI" id="CHEBI:58349"/>
        <dbReference type="EC" id="1.2.1.16"/>
    </reaction>
</comment>
<evidence type="ECO:0000256" key="2">
    <source>
        <dbReference type="ARBA" id="ARBA00009986"/>
    </source>
</evidence>
<comment type="similarity">
    <text evidence="2 8">Belongs to the aldehyde dehydrogenase family.</text>
</comment>
<evidence type="ECO:0000256" key="3">
    <source>
        <dbReference type="ARBA" id="ARBA00011881"/>
    </source>
</evidence>
<dbReference type="EC" id="1.2.1.16" evidence="9"/>
<feature type="domain" description="Aldehyde dehydrogenase" evidence="10">
    <location>
        <begin position="26"/>
        <end position="488"/>
    </location>
</feature>
<dbReference type="InterPro" id="IPR016162">
    <property type="entry name" value="Ald_DH_N"/>
</dbReference>
<evidence type="ECO:0000256" key="8">
    <source>
        <dbReference type="RuleBase" id="RU003345"/>
    </source>
</evidence>
<dbReference type="FunFam" id="3.40.605.10:FF:000026">
    <property type="entry name" value="Aldehyde dehydrogenase, putative"/>
    <property type="match status" value="1"/>
</dbReference>
<protein>
    <recommendedName>
        <fullName evidence="9">Succinate-semialdehyde dehydrogenase</fullName>
        <ecNumber evidence="9">1.2.1.16</ecNumber>
    </recommendedName>
</protein>
<dbReference type="InterPro" id="IPR050740">
    <property type="entry name" value="Aldehyde_DH_Superfamily"/>
</dbReference>
<dbReference type="InterPro" id="IPR016161">
    <property type="entry name" value="Ald_DH/histidinol_DH"/>
</dbReference>
<comment type="caution">
    <text evidence="11">The sequence shown here is derived from an EMBL/GenBank/DDBJ whole genome shotgun (WGS) entry which is preliminary data.</text>
</comment>
<dbReference type="InterPro" id="IPR015590">
    <property type="entry name" value="Aldehyde_DH_dom"/>
</dbReference>
<comment type="subunit">
    <text evidence="3">Homotetramer.</text>
</comment>
<comment type="pathway">
    <text evidence="1 9">Amino-acid degradation; 4-aminobutanoate degradation.</text>
</comment>
<dbReference type="PROSITE" id="PS00687">
    <property type="entry name" value="ALDEHYDE_DEHYDR_GLU"/>
    <property type="match status" value="1"/>
</dbReference>
<dbReference type="GO" id="GO:0004777">
    <property type="term" value="F:succinate-semialdehyde dehydrogenase (NAD+) activity"/>
    <property type="evidence" value="ECO:0007669"/>
    <property type="project" value="UniProtKB-UniRule"/>
</dbReference>
<keyword evidence="12" id="KW-1185">Reference proteome</keyword>
<dbReference type="Gene3D" id="3.40.309.10">
    <property type="entry name" value="Aldehyde Dehydrogenase, Chain A, domain 2"/>
    <property type="match status" value="1"/>
</dbReference>
<dbReference type="GO" id="GO:0036243">
    <property type="term" value="F:succinate-semialdehyde dehydrogenase (NADP+) activity"/>
    <property type="evidence" value="ECO:0007669"/>
    <property type="project" value="RHEA"/>
</dbReference>
<dbReference type="PANTHER" id="PTHR43353">
    <property type="entry name" value="SUCCINATE-SEMIALDEHYDE DEHYDROGENASE, MITOCHONDRIAL"/>
    <property type="match status" value="1"/>
</dbReference>